<dbReference type="InterPro" id="IPR018159">
    <property type="entry name" value="Spectrin/alpha-actinin"/>
</dbReference>
<comment type="caution">
    <text evidence="7">The sequence shown here is derived from an EMBL/GenBank/DDBJ whole genome shotgun (WGS) entry which is preliminary data.</text>
</comment>
<accession>A0ABN9GTV7</accession>
<dbReference type="PANTHER" id="PTHR14514">
    <property type="entry name" value="PKA ANCHORING PROTEIN"/>
    <property type="match status" value="1"/>
</dbReference>
<evidence type="ECO:0000256" key="6">
    <source>
        <dbReference type="SAM" id="Coils"/>
    </source>
</evidence>
<evidence type="ECO:0000313" key="8">
    <source>
        <dbReference type="Proteomes" id="UP001162483"/>
    </source>
</evidence>
<dbReference type="SUPFAM" id="SSF46966">
    <property type="entry name" value="Spectrin repeat"/>
    <property type="match status" value="7"/>
</dbReference>
<evidence type="ECO:0008006" key="9">
    <source>
        <dbReference type="Google" id="ProtNLM"/>
    </source>
</evidence>
<sequence>MQVNQIKEILKVLQEKSNAIADLEANSQSLAEFVSPPEIARLKSRLSQMVKDWDGLKEHAQQLKESILGHAEQQQKFDEAFNQVQNSLENIEASLACPVKNCSSAAETYKVLNSHRDLCHDVETLKTRIHSLTAGARNLTNKDKAVQQTSNLQQRIETAWTQAKERHSFLEQLLAHWQRQEKEFSSFTVWLERNEALLSPPQDLFPADKTKIENEMQAVQALNAELAQSQRYTVLVQLSASLYPTSIESSIESMRSRLEDLSQRWNSLPDAVSKRICDLESVLSEHQKFDDMLLESSLWIKQFLRELQEAAEINTSKHDAAVTLNEKHIAEMKKRQEDISHLKSQFAKLCTFTISEDHSLLQQRFSDCVQLYEEATQVTERRHESLSKLGDFLRIHADSLGILQILKETVLGAVSLDKDKSDALEKDLNDVSQDIDKIAGMSAGLDTTLTKAQYNLKNSMSEQRTSCRVLSDNLSLELEKVQTLLGTKLSEAEVLEALWKSFIDCRERLLKTIEDIEEKADSEEMKEPTLQAFQQRLTFFNELEEEINSYQHERQWLMDKAKQIAQKDLSLAAEADKELNGLNITWEDTKKLISESQEQCLALIDLLKNYEHVKSSIMKVLETVENMITIKSTLKDQEDIRRTIAKHESAKNEITEKQKELDEFTNKGKRLLVELKRIHGCDTRPVKKDMDYFVDQWLDILERIDENLERLSMSLALWEDVLSINDEIDGWSTSSISQMNESITNLSSSQHLKSCLAEFQTEVPNKGQKLEEFHSKVYELKELTKSQEPPAELQFMEADLRQKLEHAKEISHVAKGTLNDFSLQKMQLETFIDQMTNWLNKVEESVLKYTNSQEPEDLKKLKEIQKEFQAQQSSIDSTQENLNTLCRRYRSAELEAVGTALTALIKKYEATNQLCLKTQATLQETLEKQFNDAMYEFEEWFEKVKRGIQGSSDWSGDSKTLEAKIQHLQDVLDSVSEGQSKLDKATDEG</sequence>
<evidence type="ECO:0000256" key="4">
    <source>
        <dbReference type="ARBA" id="ARBA00023136"/>
    </source>
</evidence>
<dbReference type="PANTHER" id="PTHR14514:SF3">
    <property type="entry name" value="NESPRIN-1"/>
    <property type="match status" value="1"/>
</dbReference>
<keyword evidence="8" id="KW-1185">Reference proteome</keyword>
<dbReference type="InterPro" id="IPR002017">
    <property type="entry name" value="Spectrin_repeat"/>
</dbReference>
<comment type="subcellular location">
    <subcellularLocation>
        <location evidence="1">Nucleus membrane</location>
    </subcellularLocation>
</comment>
<protein>
    <recommendedName>
        <fullName evidence="9">Nesprin-1</fullName>
    </recommendedName>
</protein>
<evidence type="ECO:0000256" key="1">
    <source>
        <dbReference type="ARBA" id="ARBA00004126"/>
    </source>
</evidence>
<reference evidence="7" key="1">
    <citation type="submission" date="2023-05" db="EMBL/GenBank/DDBJ databases">
        <authorList>
            <person name="Stuckert A."/>
        </authorList>
    </citation>
    <scope>NUCLEOTIDE SEQUENCE</scope>
</reference>
<keyword evidence="5" id="KW-0539">Nucleus</keyword>
<dbReference type="Gene3D" id="1.20.58.60">
    <property type="match status" value="5"/>
</dbReference>
<evidence type="ECO:0000313" key="7">
    <source>
        <dbReference type="EMBL" id="CAI9612036.1"/>
    </source>
</evidence>
<proteinExistence type="predicted"/>
<name>A0ABN9GTV7_9NEOB</name>
<evidence type="ECO:0000256" key="3">
    <source>
        <dbReference type="ARBA" id="ARBA00022737"/>
    </source>
</evidence>
<feature type="coiled-coil region" evidence="6">
    <location>
        <begin position="506"/>
        <end position="560"/>
    </location>
</feature>
<dbReference type="Pfam" id="PF00435">
    <property type="entry name" value="Spectrin"/>
    <property type="match status" value="1"/>
</dbReference>
<feature type="non-terminal residue" evidence="7">
    <location>
        <position position="989"/>
    </location>
</feature>
<evidence type="ECO:0000256" key="2">
    <source>
        <dbReference type="ARBA" id="ARBA00022553"/>
    </source>
</evidence>
<dbReference type="Proteomes" id="UP001162483">
    <property type="component" value="Unassembled WGS sequence"/>
</dbReference>
<feature type="coiled-coil region" evidence="6">
    <location>
        <begin position="640"/>
        <end position="667"/>
    </location>
</feature>
<keyword evidence="2" id="KW-0597">Phosphoprotein</keyword>
<keyword evidence="3" id="KW-0677">Repeat</keyword>
<feature type="coiled-coil region" evidence="6">
    <location>
        <begin position="861"/>
        <end position="895"/>
    </location>
</feature>
<keyword evidence="4" id="KW-0472">Membrane</keyword>
<dbReference type="EMBL" id="CATNWA010019217">
    <property type="protein sequence ID" value="CAI9612036.1"/>
    <property type="molecule type" value="Genomic_DNA"/>
</dbReference>
<evidence type="ECO:0000256" key="5">
    <source>
        <dbReference type="ARBA" id="ARBA00023242"/>
    </source>
</evidence>
<keyword evidence="6" id="KW-0175">Coiled coil</keyword>
<dbReference type="SMART" id="SM00150">
    <property type="entry name" value="SPEC"/>
    <property type="match status" value="4"/>
</dbReference>
<gene>
    <name evidence="7" type="ORF">SPARVUS_LOCUS14639185</name>
</gene>
<organism evidence="7 8">
    <name type="scientific">Staurois parvus</name>
    <dbReference type="NCBI Taxonomy" id="386267"/>
    <lineage>
        <taxon>Eukaryota</taxon>
        <taxon>Metazoa</taxon>
        <taxon>Chordata</taxon>
        <taxon>Craniata</taxon>
        <taxon>Vertebrata</taxon>
        <taxon>Euteleostomi</taxon>
        <taxon>Amphibia</taxon>
        <taxon>Batrachia</taxon>
        <taxon>Anura</taxon>
        <taxon>Neobatrachia</taxon>
        <taxon>Ranoidea</taxon>
        <taxon>Ranidae</taxon>
        <taxon>Staurois</taxon>
    </lineage>
</organism>